<evidence type="ECO:0000313" key="1">
    <source>
        <dbReference type="EMBL" id="ADY56219.1"/>
    </source>
</evidence>
<dbReference type="STRING" id="645991.Sgly_1923"/>
<dbReference type="Proteomes" id="UP000007488">
    <property type="component" value="Chromosome"/>
</dbReference>
<reference evidence="1 2" key="1">
    <citation type="journal article" date="2011" name="Stand. Genomic Sci.">
        <title>Complete genome sequence of Syntrophobotulus glycolicus type strain (FlGlyR).</title>
        <authorList>
            <person name="Han C."/>
            <person name="Mwirichia R."/>
            <person name="Chertkov O."/>
            <person name="Held B."/>
            <person name="Lapidus A."/>
            <person name="Nolan M."/>
            <person name="Lucas S."/>
            <person name="Hammon N."/>
            <person name="Deshpande S."/>
            <person name="Cheng J.F."/>
            <person name="Tapia R."/>
            <person name="Goodwin L."/>
            <person name="Pitluck S."/>
            <person name="Huntemann M."/>
            <person name="Liolios K."/>
            <person name="Ivanova N."/>
            <person name="Pagani I."/>
            <person name="Mavromatis K."/>
            <person name="Ovchinikova G."/>
            <person name="Pati A."/>
            <person name="Chen A."/>
            <person name="Palaniappan K."/>
            <person name="Land M."/>
            <person name="Hauser L."/>
            <person name="Brambilla E.M."/>
            <person name="Rohde M."/>
            <person name="Spring S."/>
            <person name="Sikorski J."/>
            <person name="Goker M."/>
            <person name="Woyke T."/>
            <person name="Bristow J."/>
            <person name="Eisen J.A."/>
            <person name="Markowitz V."/>
            <person name="Hugenholtz P."/>
            <person name="Kyrpides N.C."/>
            <person name="Klenk H.P."/>
            <person name="Detter J.C."/>
        </authorList>
    </citation>
    <scope>NUCLEOTIDE SEQUENCE [LARGE SCALE GENOMIC DNA]</scope>
    <source>
        <strain evidence="2">DSM 8271 / FlGlyR</strain>
    </source>
</reference>
<evidence type="ECO:0000313" key="2">
    <source>
        <dbReference type="Proteomes" id="UP000007488"/>
    </source>
</evidence>
<protein>
    <submittedName>
        <fullName evidence="1">Uncharacterized protein</fullName>
    </submittedName>
</protein>
<name>F0T0T0_SYNGF</name>
<keyword evidence="2" id="KW-1185">Reference proteome</keyword>
<accession>F0T0T0</accession>
<organism evidence="1 2">
    <name type="scientific">Syntrophobotulus glycolicus (strain DSM 8271 / FlGlyR)</name>
    <dbReference type="NCBI Taxonomy" id="645991"/>
    <lineage>
        <taxon>Bacteria</taxon>
        <taxon>Bacillati</taxon>
        <taxon>Bacillota</taxon>
        <taxon>Clostridia</taxon>
        <taxon>Eubacteriales</taxon>
        <taxon>Desulfitobacteriaceae</taxon>
        <taxon>Syntrophobotulus</taxon>
    </lineage>
</organism>
<reference evidence="2" key="2">
    <citation type="submission" date="2011-02" db="EMBL/GenBank/DDBJ databases">
        <title>The complete genome of Syntrophobotulus glycolicus DSM 8271.</title>
        <authorList>
            <person name="Lucas S."/>
            <person name="Copeland A."/>
            <person name="Lapidus A."/>
            <person name="Bruce D."/>
            <person name="Goodwin L."/>
            <person name="Pitluck S."/>
            <person name="Kyrpides N."/>
            <person name="Mavromatis K."/>
            <person name="Pagani I."/>
            <person name="Ivanova N."/>
            <person name="Mikhailova N."/>
            <person name="Chertkov O."/>
            <person name="Held B."/>
            <person name="Detter J.C."/>
            <person name="Tapia R."/>
            <person name="Han C."/>
            <person name="Land M."/>
            <person name="Hauser L."/>
            <person name="Markowitz V."/>
            <person name="Cheng J.-F."/>
            <person name="Hugenholtz P."/>
            <person name="Woyke T."/>
            <person name="Wu D."/>
            <person name="Spring S."/>
            <person name="Schroeder M."/>
            <person name="Brambilla E."/>
            <person name="Klenk H.-P."/>
            <person name="Eisen J.A."/>
        </authorList>
    </citation>
    <scope>NUCLEOTIDE SEQUENCE [LARGE SCALE GENOMIC DNA]</scope>
    <source>
        <strain evidence="2">DSM 8271 / FlGlyR</strain>
    </source>
</reference>
<dbReference type="HOGENOM" id="CLU_1577724_0_0_9"/>
<sequence>MMKIAKPKMIRRPGKRTCFLLMACLVPAILICSAQFILQPLAKQKEGLLQEKEKLLKQAQSGNPAGENKSADDEITSIVSAIKEILRAQGVLVKDMSLVSAAENTGDGMTYSKASLNVQGSWTEIMKALETIGARRIPAVVQEVDLGEQDSQVSLEIFYRVNERQTPEK</sequence>
<dbReference type="AlphaFoldDB" id="F0T0T0"/>
<proteinExistence type="predicted"/>
<dbReference type="EMBL" id="CP002547">
    <property type="protein sequence ID" value="ADY56219.1"/>
    <property type="molecule type" value="Genomic_DNA"/>
</dbReference>
<dbReference type="KEGG" id="sgy:Sgly_1923"/>
<gene>
    <name evidence="1" type="ordered locus">Sgly_1923</name>
</gene>
<dbReference type="RefSeq" id="WP_013625087.1">
    <property type="nucleotide sequence ID" value="NC_015172.1"/>
</dbReference>